<dbReference type="AlphaFoldDB" id="A0A517ZWZ3"/>
<evidence type="ECO:0000313" key="2">
    <source>
        <dbReference type="Proteomes" id="UP000319383"/>
    </source>
</evidence>
<dbReference type="EMBL" id="CP036276">
    <property type="protein sequence ID" value="QDU46980.1"/>
    <property type="molecule type" value="Genomic_DNA"/>
</dbReference>
<accession>A0A517ZWZ3</accession>
<dbReference type="KEGG" id="sdyn:Mal52_55080"/>
<name>A0A517ZWZ3_9PLAN</name>
<evidence type="ECO:0000313" key="1">
    <source>
        <dbReference type="EMBL" id="QDU46980.1"/>
    </source>
</evidence>
<organism evidence="1 2">
    <name type="scientific">Symmachiella dynata</name>
    <dbReference type="NCBI Taxonomy" id="2527995"/>
    <lineage>
        <taxon>Bacteria</taxon>
        <taxon>Pseudomonadati</taxon>
        <taxon>Planctomycetota</taxon>
        <taxon>Planctomycetia</taxon>
        <taxon>Planctomycetales</taxon>
        <taxon>Planctomycetaceae</taxon>
        <taxon>Symmachiella</taxon>
    </lineage>
</organism>
<protein>
    <submittedName>
        <fullName evidence="1">Uncharacterized protein</fullName>
    </submittedName>
</protein>
<sequence>MNLIESHMFHYASGEPVEIGDKVDYLYANGWHRHVVVSIFAPMTAEAEGFDCRETGGVFLADDTSATAGMLLMPPDRDDWDEVKFIGRAQS</sequence>
<dbReference type="Proteomes" id="UP000319383">
    <property type="component" value="Chromosome"/>
</dbReference>
<proteinExistence type="predicted"/>
<gene>
    <name evidence="1" type="ORF">Mal52_55080</name>
</gene>
<reference evidence="1 2" key="1">
    <citation type="submission" date="2019-02" db="EMBL/GenBank/DDBJ databases">
        <title>Deep-cultivation of Planctomycetes and their phenomic and genomic characterization uncovers novel biology.</title>
        <authorList>
            <person name="Wiegand S."/>
            <person name="Jogler M."/>
            <person name="Boedeker C."/>
            <person name="Pinto D."/>
            <person name="Vollmers J."/>
            <person name="Rivas-Marin E."/>
            <person name="Kohn T."/>
            <person name="Peeters S.H."/>
            <person name="Heuer A."/>
            <person name="Rast P."/>
            <person name="Oberbeckmann S."/>
            <person name="Bunk B."/>
            <person name="Jeske O."/>
            <person name="Meyerdierks A."/>
            <person name="Storesund J.E."/>
            <person name="Kallscheuer N."/>
            <person name="Luecker S."/>
            <person name="Lage O.M."/>
            <person name="Pohl T."/>
            <person name="Merkel B.J."/>
            <person name="Hornburger P."/>
            <person name="Mueller R.-W."/>
            <person name="Bruemmer F."/>
            <person name="Labrenz M."/>
            <person name="Spormann A.M."/>
            <person name="Op den Camp H."/>
            <person name="Overmann J."/>
            <person name="Amann R."/>
            <person name="Jetten M.S.M."/>
            <person name="Mascher T."/>
            <person name="Medema M.H."/>
            <person name="Devos D.P."/>
            <person name="Kaster A.-K."/>
            <person name="Ovreas L."/>
            <person name="Rohde M."/>
            <person name="Galperin M.Y."/>
            <person name="Jogler C."/>
        </authorList>
    </citation>
    <scope>NUCLEOTIDE SEQUENCE [LARGE SCALE GENOMIC DNA]</scope>
    <source>
        <strain evidence="1 2">Mal52</strain>
    </source>
</reference>
<keyword evidence="2" id="KW-1185">Reference proteome</keyword>